<evidence type="ECO:0000256" key="5">
    <source>
        <dbReference type="ARBA" id="ARBA00022840"/>
    </source>
</evidence>
<comment type="caution">
    <text evidence="9">The sequence shown here is derived from an EMBL/GenBank/DDBJ whole genome shotgun (WGS) entry which is preliminary data.</text>
</comment>
<dbReference type="GO" id="GO:0004818">
    <property type="term" value="F:glutamate-tRNA ligase activity"/>
    <property type="evidence" value="ECO:0007669"/>
    <property type="project" value="TreeGrafter"/>
</dbReference>
<evidence type="ECO:0000256" key="6">
    <source>
        <dbReference type="ARBA" id="ARBA00023146"/>
    </source>
</evidence>
<evidence type="ECO:0000256" key="4">
    <source>
        <dbReference type="ARBA" id="ARBA00022833"/>
    </source>
</evidence>
<reference evidence="9 10" key="1">
    <citation type="journal article" date="2016" name="Int. J. Syst. Evol. Microbiol.">
        <title>Arsenicitalea aurantiaca gen. nov., sp. nov., a new member of the family Hyphomicrobiaceae, isolated from high-arsenic sediment.</title>
        <authorList>
            <person name="Mu Y."/>
            <person name="Zhou L."/>
            <person name="Zeng X.C."/>
            <person name="Liu L."/>
            <person name="Pan Y."/>
            <person name="Chen X."/>
            <person name="Wang J."/>
            <person name="Li S."/>
            <person name="Li W.J."/>
            <person name="Wang Y."/>
        </authorList>
    </citation>
    <scope>NUCLEOTIDE SEQUENCE [LARGE SCALE GENOMIC DNA]</scope>
    <source>
        <strain evidence="9 10">42-50</strain>
    </source>
</reference>
<dbReference type="GO" id="GO:0005524">
    <property type="term" value="F:ATP binding"/>
    <property type="evidence" value="ECO:0007669"/>
    <property type="project" value="UniProtKB-KW"/>
</dbReference>
<dbReference type="SUPFAM" id="SSF52374">
    <property type="entry name" value="Nucleotidylyl transferase"/>
    <property type="match status" value="1"/>
</dbReference>
<evidence type="ECO:0000313" key="10">
    <source>
        <dbReference type="Proteomes" id="UP000281547"/>
    </source>
</evidence>
<evidence type="ECO:0000256" key="7">
    <source>
        <dbReference type="RuleBase" id="RU363037"/>
    </source>
</evidence>
<keyword evidence="4" id="KW-0862">Zinc</keyword>
<keyword evidence="2" id="KW-0479">Metal-binding</keyword>
<evidence type="ECO:0000256" key="3">
    <source>
        <dbReference type="ARBA" id="ARBA00022741"/>
    </source>
</evidence>
<evidence type="ECO:0000259" key="8">
    <source>
        <dbReference type="Pfam" id="PF00749"/>
    </source>
</evidence>
<dbReference type="GO" id="GO:0006424">
    <property type="term" value="P:glutamyl-tRNA aminoacylation"/>
    <property type="evidence" value="ECO:0007669"/>
    <property type="project" value="TreeGrafter"/>
</dbReference>
<feature type="domain" description="Glutamyl/glutaminyl-tRNA synthetase class Ib catalytic" evidence="8">
    <location>
        <begin position="10"/>
        <end position="272"/>
    </location>
</feature>
<dbReference type="EMBL" id="RZNJ01000005">
    <property type="protein sequence ID" value="RUT29403.1"/>
    <property type="molecule type" value="Genomic_DNA"/>
</dbReference>
<dbReference type="InterPro" id="IPR001412">
    <property type="entry name" value="aa-tRNA-synth_I_CS"/>
</dbReference>
<dbReference type="NCBIfam" id="NF004315">
    <property type="entry name" value="PRK05710.1-4"/>
    <property type="match status" value="1"/>
</dbReference>
<evidence type="ECO:0000256" key="2">
    <source>
        <dbReference type="ARBA" id="ARBA00022723"/>
    </source>
</evidence>
<comment type="similarity">
    <text evidence="7">Belongs to the class-I aminoacyl-tRNA synthetase family.</text>
</comment>
<dbReference type="InterPro" id="IPR014729">
    <property type="entry name" value="Rossmann-like_a/b/a_fold"/>
</dbReference>
<dbReference type="OrthoDB" id="9807503at2"/>
<dbReference type="GO" id="GO:0005829">
    <property type="term" value="C:cytosol"/>
    <property type="evidence" value="ECO:0007669"/>
    <property type="project" value="TreeGrafter"/>
</dbReference>
<dbReference type="InterPro" id="IPR049940">
    <property type="entry name" value="GluQ/Sye"/>
</dbReference>
<dbReference type="PANTHER" id="PTHR43311:SF1">
    <property type="entry name" value="GLUTAMYL-Q TRNA(ASP) SYNTHETASE"/>
    <property type="match status" value="1"/>
</dbReference>
<keyword evidence="1 7" id="KW-0436">Ligase</keyword>
<dbReference type="PANTHER" id="PTHR43311">
    <property type="entry name" value="GLUTAMATE--TRNA LIGASE"/>
    <property type="match status" value="1"/>
</dbReference>
<gene>
    <name evidence="9" type="ORF">EMQ25_14900</name>
</gene>
<keyword evidence="10" id="KW-1185">Reference proteome</keyword>
<dbReference type="InterPro" id="IPR000924">
    <property type="entry name" value="Glu/Gln-tRNA-synth"/>
</dbReference>
<dbReference type="PRINTS" id="PR00987">
    <property type="entry name" value="TRNASYNTHGLU"/>
</dbReference>
<protein>
    <submittedName>
        <fullName evidence="9">tRNA glutamyl-Q(34) synthetase GluQRS</fullName>
        <ecNumber evidence="9">6.1.1.-</ecNumber>
    </submittedName>
</protein>
<evidence type="ECO:0000313" key="9">
    <source>
        <dbReference type="EMBL" id="RUT29403.1"/>
    </source>
</evidence>
<dbReference type="Gene3D" id="3.40.50.620">
    <property type="entry name" value="HUPs"/>
    <property type="match status" value="1"/>
</dbReference>
<proteinExistence type="inferred from homology"/>
<evidence type="ECO:0000256" key="1">
    <source>
        <dbReference type="ARBA" id="ARBA00022598"/>
    </source>
</evidence>
<keyword evidence="6 7" id="KW-0030">Aminoacyl-tRNA synthetase</keyword>
<dbReference type="Pfam" id="PF00749">
    <property type="entry name" value="tRNA-synt_1c"/>
    <property type="match status" value="1"/>
</dbReference>
<dbReference type="InterPro" id="IPR020058">
    <property type="entry name" value="Glu/Gln-tRNA-synth_Ib_cat-dom"/>
</dbReference>
<dbReference type="Proteomes" id="UP000281547">
    <property type="component" value="Unassembled WGS sequence"/>
</dbReference>
<keyword evidence="5 7" id="KW-0067">ATP-binding</keyword>
<organism evidence="9 10">
    <name type="scientific">Arsenicitalea aurantiaca</name>
    <dbReference type="NCBI Taxonomy" id="1783274"/>
    <lineage>
        <taxon>Bacteria</taxon>
        <taxon>Pseudomonadati</taxon>
        <taxon>Pseudomonadota</taxon>
        <taxon>Alphaproteobacteria</taxon>
        <taxon>Hyphomicrobiales</taxon>
        <taxon>Devosiaceae</taxon>
        <taxon>Arsenicitalea</taxon>
    </lineage>
</organism>
<dbReference type="EC" id="6.1.1.-" evidence="9"/>
<dbReference type="AlphaFoldDB" id="A0A433X5R2"/>
<accession>A0A433X5R2</accession>
<keyword evidence="3 7" id="KW-0547">Nucleotide-binding</keyword>
<name>A0A433X5R2_9HYPH</name>
<keyword evidence="7" id="KW-0648">Protein biosynthesis</keyword>
<sequence length="290" mass="31691">MASSLAHRPRLRFAPSPNGRLHLGHAFSALLTFGAAEALGGEALLRIEDIDISRCKPEFTRAIFEDLAWLGLRWPEPVLVQSTRFAAYRAAAEALERRGLLYPCFCSRREVAADATHVDPDGGPRYGGRCRHLAQGDRDRAIAAGAPHLFRLDMARAIAEAGRPEIPEAEILPDHRLGSPTLRASDPARWGDVVLVRRDIPTSYHLAAVLDDAHQGITHVTRGADLLAATDIHVLLQRLLDLPHPVYAHHGLVRDAGAEKLAKSRGSESLADLRARGWTPADIRARLGFG</sequence>
<dbReference type="RefSeq" id="WP_127189392.1">
    <property type="nucleotide sequence ID" value="NZ_RZNJ01000005.1"/>
</dbReference>
<dbReference type="PROSITE" id="PS00178">
    <property type="entry name" value="AA_TRNA_LIGASE_I"/>
    <property type="match status" value="1"/>
</dbReference>